<feature type="compositionally biased region" description="Pro residues" evidence="1">
    <location>
        <begin position="27"/>
        <end position="40"/>
    </location>
</feature>
<accession>A0A0E0KN21</accession>
<sequence length="382" mass="42318">MVKAARAGLPPRGGDRRLGDPGTDSPQTPPPLPPGVPRMVPPDLRRRFPPRPPPPPAPPSPSSTATSTTRGTSSKPFPSTAAPLQRVSSPSPSWVIPATCTLMPPAMASSCSPFMESCGPSATRSRVNLASSNRFLGSWSWGSTSTPLLAITECYCTETKKKKLMYEDVILGDTDACYVYALGSSDMPSCIGWPEASASGKTVVLHESLHWYRRPRGMVSVFDSIAESFRWMHAPAERMKRTLDREDLFDMDDKLGMFCSNDGLTVLDIWVLQDYEREIWSLKYQVELPVLEIPGKLYEGDRWSVMVLSQEGNVLVLVNCGRWLLYIDTEGKLLESFQHYGHGHFTIRLKLKPSLVSHAFFPLLERYAVNGCRSIGVQKLLS</sequence>
<reference evidence="2" key="1">
    <citation type="submission" date="2015-04" db="UniProtKB">
        <authorList>
            <consortium name="EnsemblPlants"/>
        </authorList>
    </citation>
    <scope>IDENTIFICATION</scope>
</reference>
<dbReference type="Proteomes" id="UP000026962">
    <property type="component" value="Chromosome 4"/>
</dbReference>
<feature type="compositionally biased region" description="Low complexity" evidence="1">
    <location>
        <begin position="62"/>
        <end position="74"/>
    </location>
</feature>
<reference evidence="2" key="2">
    <citation type="submission" date="2018-05" db="EMBL/GenBank/DDBJ databases">
        <title>OpunRS2 (Oryza punctata Reference Sequence Version 2).</title>
        <authorList>
            <person name="Zhang J."/>
            <person name="Kudrna D."/>
            <person name="Lee S."/>
            <person name="Talag J."/>
            <person name="Welchert J."/>
            <person name="Wing R.A."/>
        </authorList>
    </citation>
    <scope>NUCLEOTIDE SEQUENCE [LARGE SCALE GENOMIC DNA]</scope>
</reference>
<feature type="compositionally biased region" description="Pro residues" evidence="1">
    <location>
        <begin position="50"/>
        <end position="61"/>
    </location>
</feature>
<dbReference type="Gramene" id="OPUNC04G03430.1">
    <property type="protein sequence ID" value="OPUNC04G03430.1"/>
    <property type="gene ID" value="OPUNC04G03430"/>
</dbReference>
<evidence type="ECO:0000313" key="3">
    <source>
        <dbReference type="Proteomes" id="UP000026962"/>
    </source>
</evidence>
<protein>
    <submittedName>
        <fullName evidence="2">Uncharacterized protein</fullName>
    </submittedName>
</protein>
<dbReference type="NCBIfam" id="TIGR01640">
    <property type="entry name" value="F_box_assoc_1"/>
    <property type="match status" value="1"/>
</dbReference>
<keyword evidence="3" id="KW-1185">Reference proteome</keyword>
<proteinExistence type="predicted"/>
<evidence type="ECO:0000313" key="2">
    <source>
        <dbReference type="EnsemblPlants" id="OPUNC04G03430.1"/>
    </source>
</evidence>
<name>A0A0E0KN21_ORYPU</name>
<dbReference type="OMA" id="YEREIWS"/>
<evidence type="ECO:0000256" key="1">
    <source>
        <dbReference type="SAM" id="MobiDB-lite"/>
    </source>
</evidence>
<feature type="compositionally biased region" description="Low complexity" evidence="1">
    <location>
        <begin position="1"/>
        <end position="12"/>
    </location>
</feature>
<dbReference type="InterPro" id="IPR017451">
    <property type="entry name" value="F-box-assoc_interact_dom"/>
</dbReference>
<dbReference type="HOGENOM" id="CLU_724404_0_0_1"/>
<dbReference type="eggNOG" id="ENOG502T0XP">
    <property type="taxonomic scope" value="Eukaryota"/>
</dbReference>
<organism evidence="2">
    <name type="scientific">Oryza punctata</name>
    <name type="common">Red rice</name>
    <dbReference type="NCBI Taxonomy" id="4537"/>
    <lineage>
        <taxon>Eukaryota</taxon>
        <taxon>Viridiplantae</taxon>
        <taxon>Streptophyta</taxon>
        <taxon>Embryophyta</taxon>
        <taxon>Tracheophyta</taxon>
        <taxon>Spermatophyta</taxon>
        <taxon>Magnoliopsida</taxon>
        <taxon>Liliopsida</taxon>
        <taxon>Poales</taxon>
        <taxon>Poaceae</taxon>
        <taxon>BOP clade</taxon>
        <taxon>Oryzoideae</taxon>
        <taxon>Oryzeae</taxon>
        <taxon>Oryzinae</taxon>
        <taxon>Oryza</taxon>
    </lineage>
</organism>
<dbReference type="AlphaFoldDB" id="A0A0E0KN21"/>
<dbReference type="EnsemblPlants" id="OPUNC04G03430.1">
    <property type="protein sequence ID" value="OPUNC04G03430.1"/>
    <property type="gene ID" value="OPUNC04G03430"/>
</dbReference>
<feature type="region of interest" description="Disordered" evidence="1">
    <location>
        <begin position="1"/>
        <end position="91"/>
    </location>
</feature>